<protein>
    <submittedName>
        <fullName evidence="3">14017_t:CDS:1</fullName>
    </submittedName>
</protein>
<name>A0A9N9HGR6_9GLOM</name>
<proteinExistence type="predicted"/>
<sequence length="141" mass="16698">MGVLPVETQAAKSSFHYLFVYFSSLNGFIFVNILKPLFVDFLFNQINTKFRDERLSVLEQRIIYGKLHGVYKKALNKALQNNFRSEQLIYLLENFLEDEDDEQEKFTMKKIRKRCGKGRPLGTKRFKSAHETYKPNLKSHR</sequence>
<accession>A0A9N9HGR6</accession>
<evidence type="ECO:0000313" key="3">
    <source>
        <dbReference type="EMBL" id="CAG8672749.1"/>
    </source>
</evidence>
<evidence type="ECO:0000256" key="1">
    <source>
        <dbReference type="SAM" id="MobiDB-lite"/>
    </source>
</evidence>
<keyword evidence="2" id="KW-0812">Transmembrane</keyword>
<keyword evidence="4" id="KW-1185">Reference proteome</keyword>
<reference evidence="3" key="1">
    <citation type="submission" date="2021-06" db="EMBL/GenBank/DDBJ databases">
        <authorList>
            <person name="Kallberg Y."/>
            <person name="Tangrot J."/>
            <person name="Rosling A."/>
        </authorList>
    </citation>
    <scope>NUCLEOTIDE SEQUENCE</scope>
    <source>
        <strain evidence="3">UK204</strain>
    </source>
</reference>
<dbReference type="EMBL" id="CAJVPQ010005596">
    <property type="protein sequence ID" value="CAG8672749.1"/>
    <property type="molecule type" value="Genomic_DNA"/>
</dbReference>
<comment type="caution">
    <text evidence="3">The sequence shown here is derived from an EMBL/GenBank/DDBJ whole genome shotgun (WGS) entry which is preliminary data.</text>
</comment>
<feature type="transmembrane region" description="Helical" evidence="2">
    <location>
        <begin position="15"/>
        <end position="34"/>
    </location>
</feature>
<evidence type="ECO:0000313" key="4">
    <source>
        <dbReference type="Proteomes" id="UP000789570"/>
    </source>
</evidence>
<gene>
    <name evidence="3" type="ORF">FCALED_LOCUS12104</name>
</gene>
<keyword evidence="2" id="KW-1133">Transmembrane helix</keyword>
<evidence type="ECO:0000256" key="2">
    <source>
        <dbReference type="SAM" id="Phobius"/>
    </source>
</evidence>
<dbReference type="AlphaFoldDB" id="A0A9N9HGR6"/>
<dbReference type="OrthoDB" id="2405098at2759"/>
<keyword evidence="2" id="KW-0472">Membrane</keyword>
<feature type="region of interest" description="Disordered" evidence="1">
    <location>
        <begin position="117"/>
        <end position="141"/>
    </location>
</feature>
<organism evidence="3 4">
    <name type="scientific">Funneliformis caledonium</name>
    <dbReference type="NCBI Taxonomy" id="1117310"/>
    <lineage>
        <taxon>Eukaryota</taxon>
        <taxon>Fungi</taxon>
        <taxon>Fungi incertae sedis</taxon>
        <taxon>Mucoromycota</taxon>
        <taxon>Glomeromycotina</taxon>
        <taxon>Glomeromycetes</taxon>
        <taxon>Glomerales</taxon>
        <taxon>Glomeraceae</taxon>
        <taxon>Funneliformis</taxon>
    </lineage>
</organism>
<dbReference type="Proteomes" id="UP000789570">
    <property type="component" value="Unassembled WGS sequence"/>
</dbReference>
<feature type="compositionally biased region" description="Basic residues" evidence="1">
    <location>
        <begin position="117"/>
        <end position="127"/>
    </location>
</feature>